<evidence type="ECO:0000256" key="2">
    <source>
        <dbReference type="ARBA" id="ARBA00008263"/>
    </source>
</evidence>
<comment type="catalytic activity">
    <reaction evidence="1 8 9">
        <text>ATP-dependent breakage, passage and rejoining of double-stranded DNA.</text>
        <dbReference type="EC" id="5.6.2.2"/>
    </reaction>
</comment>
<dbReference type="NCBIfam" id="TIGR01063">
    <property type="entry name" value="gyrA"/>
    <property type="match status" value="1"/>
</dbReference>
<dbReference type="PANTHER" id="PTHR43493">
    <property type="entry name" value="DNA GYRASE/TOPOISOMERASE SUBUNIT A"/>
    <property type="match status" value="1"/>
</dbReference>
<dbReference type="FunFam" id="3.90.199.10:FF:000001">
    <property type="entry name" value="DNA gyrase subunit A"/>
    <property type="match status" value="1"/>
</dbReference>
<feature type="region of interest" description="Disordered" evidence="10">
    <location>
        <begin position="901"/>
        <end position="938"/>
    </location>
</feature>
<dbReference type="FunFam" id="1.10.268.10:FF:000001">
    <property type="entry name" value="DNA gyrase subunit A"/>
    <property type="match status" value="1"/>
</dbReference>
<feature type="compositionally biased region" description="Acidic residues" evidence="10">
    <location>
        <begin position="929"/>
        <end position="938"/>
    </location>
</feature>
<proteinExistence type="inferred from homology"/>
<evidence type="ECO:0000256" key="7">
    <source>
        <dbReference type="ARBA" id="ARBA00023235"/>
    </source>
</evidence>
<dbReference type="InterPro" id="IPR050220">
    <property type="entry name" value="Type_II_DNA_Topoisomerases"/>
</dbReference>
<dbReference type="NCBIfam" id="NF004043">
    <property type="entry name" value="PRK05560.1"/>
    <property type="match status" value="1"/>
</dbReference>
<dbReference type="InterPro" id="IPR006691">
    <property type="entry name" value="GyrA/parC_rep"/>
</dbReference>
<evidence type="ECO:0000259" key="11">
    <source>
        <dbReference type="PROSITE" id="PS52040"/>
    </source>
</evidence>
<dbReference type="Proteomes" id="UP000004848">
    <property type="component" value="Unassembled WGS sequence"/>
</dbReference>
<keyword evidence="7 8" id="KW-0413">Isomerase</keyword>
<gene>
    <name evidence="8" type="primary">gyrA</name>
    <name evidence="12" type="ORF">SIAM614_14093</name>
</gene>
<keyword evidence="6 8" id="KW-0238">DNA-binding</keyword>
<comment type="subunit">
    <text evidence="8">Heterotetramer, composed of two GyrA and two GyrB chains. In the heterotetramer, GyrA contains the active site tyrosine that forms a transient covalent intermediate with DNA, while GyrB binds cofactors and catalyzes ATP hydrolysis.</text>
</comment>
<dbReference type="GO" id="GO:0005694">
    <property type="term" value="C:chromosome"/>
    <property type="evidence" value="ECO:0007669"/>
    <property type="project" value="InterPro"/>
</dbReference>
<dbReference type="InterPro" id="IPR005743">
    <property type="entry name" value="GyrA"/>
</dbReference>
<dbReference type="Pfam" id="PF00521">
    <property type="entry name" value="DNA_topoisoIV"/>
    <property type="match status" value="1"/>
</dbReference>
<dbReference type="GO" id="GO:0006265">
    <property type="term" value="P:DNA topological change"/>
    <property type="evidence" value="ECO:0007669"/>
    <property type="project" value="UniProtKB-UniRule"/>
</dbReference>
<dbReference type="GO" id="GO:0006261">
    <property type="term" value="P:DNA-templated DNA replication"/>
    <property type="evidence" value="ECO:0007669"/>
    <property type="project" value="UniProtKB-UniRule"/>
</dbReference>
<dbReference type="EMBL" id="AAUW01000004">
    <property type="protein sequence ID" value="EAV45152.1"/>
    <property type="molecule type" value="Genomic_DNA"/>
</dbReference>
<dbReference type="Pfam" id="PF03989">
    <property type="entry name" value="DNA_gyraseA_C"/>
    <property type="match status" value="6"/>
</dbReference>
<reference evidence="12 13" key="1">
    <citation type="submission" date="2006-05" db="EMBL/GenBank/DDBJ databases">
        <authorList>
            <person name="King G."/>
            <person name="Ferriera S."/>
            <person name="Johnson J."/>
            <person name="Kravitz S."/>
            <person name="Beeson K."/>
            <person name="Sutton G."/>
            <person name="Rogers Y.-H."/>
            <person name="Friedman R."/>
            <person name="Frazier M."/>
            <person name="Venter J.C."/>
        </authorList>
    </citation>
    <scope>NUCLEOTIDE SEQUENCE [LARGE SCALE GENOMIC DNA]</scope>
    <source>
        <strain evidence="13">ATCC 25650 / DSM 13394 / JCM 20685 / NBRC 16684 / NCIMB 2208 / IAM 12614 / B1</strain>
    </source>
</reference>
<dbReference type="GO" id="GO:0005524">
    <property type="term" value="F:ATP binding"/>
    <property type="evidence" value="ECO:0007669"/>
    <property type="project" value="UniProtKB-UniRule"/>
</dbReference>
<evidence type="ECO:0000313" key="12">
    <source>
        <dbReference type="EMBL" id="EAV45152.1"/>
    </source>
</evidence>
<organism evidence="12 13">
    <name type="scientific">Roseibium aggregatum (strain ATCC 25650 / DSM 13394 / JCM 20685 / NBRC 16684 / NCIMB 2208 / IAM 12614 / B1)</name>
    <name type="common">Stappia aggregata</name>
    <dbReference type="NCBI Taxonomy" id="384765"/>
    <lineage>
        <taxon>Bacteria</taxon>
        <taxon>Pseudomonadati</taxon>
        <taxon>Pseudomonadota</taxon>
        <taxon>Alphaproteobacteria</taxon>
        <taxon>Hyphomicrobiales</taxon>
        <taxon>Stappiaceae</taxon>
        <taxon>Roseibium</taxon>
    </lineage>
</organism>
<comment type="subcellular location">
    <subcellularLocation>
        <location evidence="8">Cytoplasm</location>
    </subcellularLocation>
</comment>
<keyword evidence="5 8" id="KW-0799">Topoisomerase</keyword>
<evidence type="ECO:0000256" key="4">
    <source>
        <dbReference type="ARBA" id="ARBA00022840"/>
    </source>
</evidence>
<dbReference type="NCBIfam" id="NF004044">
    <property type="entry name" value="PRK05561.1"/>
    <property type="match status" value="1"/>
</dbReference>
<feature type="active site" description="O-(5'-phospho-DNA)-tyrosine intermediate" evidence="8 9">
    <location>
        <position position="134"/>
    </location>
</feature>
<dbReference type="Gene3D" id="1.10.268.10">
    <property type="entry name" value="Topoisomerase, domain 3"/>
    <property type="match status" value="1"/>
</dbReference>
<dbReference type="InterPro" id="IPR035516">
    <property type="entry name" value="Gyrase/topoIV_suA_C"/>
</dbReference>
<comment type="caution">
    <text evidence="12">The sequence shown here is derived from an EMBL/GenBank/DDBJ whole genome shotgun (WGS) entry which is preliminary data.</text>
</comment>
<keyword evidence="8" id="KW-0963">Cytoplasm</keyword>
<dbReference type="PANTHER" id="PTHR43493:SF5">
    <property type="entry name" value="DNA GYRASE SUBUNIT A, CHLOROPLASTIC_MITOCHONDRIAL"/>
    <property type="match status" value="1"/>
</dbReference>
<dbReference type="SMART" id="SM00434">
    <property type="entry name" value="TOP4c"/>
    <property type="match status" value="1"/>
</dbReference>
<evidence type="ECO:0000313" key="13">
    <source>
        <dbReference type="Proteomes" id="UP000004848"/>
    </source>
</evidence>
<dbReference type="eggNOG" id="COG0188">
    <property type="taxonomic scope" value="Bacteria"/>
</dbReference>
<dbReference type="GO" id="GO:0009330">
    <property type="term" value="C:DNA topoisomerase type II (double strand cut, ATP-hydrolyzing) complex"/>
    <property type="evidence" value="ECO:0007669"/>
    <property type="project" value="TreeGrafter"/>
</dbReference>
<dbReference type="Gene3D" id="3.90.199.10">
    <property type="entry name" value="Topoisomerase II, domain 5"/>
    <property type="match status" value="1"/>
</dbReference>
<dbReference type="GO" id="GO:0003677">
    <property type="term" value="F:DNA binding"/>
    <property type="evidence" value="ECO:0007669"/>
    <property type="project" value="UniProtKB-UniRule"/>
</dbReference>
<feature type="compositionally biased region" description="Polar residues" evidence="10">
    <location>
        <begin position="1"/>
        <end position="13"/>
    </location>
</feature>
<keyword evidence="3 8" id="KW-0547">Nucleotide-binding</keyword>
<evidence type="ECO:0000256" key="3">
    <source>
        <dbReference type="ARBA" id="ARBA00022741"/>
    </source>
</evidence>
<evidence type="ECO:0000256" key="9">
    <source>
        <dbReference type="PROSITE-ProRule" id="PRU01384"/>
    </source>
</evidence>
<comment type="function">
    <text evidence="8">A type II topoisomerase that negatively supercoils closed circular double-stranded (ds) DNA in an ATP-dependent manner to modulate DNA topology and maintain chromosomes in an underwound state. Negative supercoiling favors strand separation, and DNA replication, transcription, recombination and repair, all of which involve strand separation. Also able to catalyze the interconversion of other topological isomers of dsDNA rings, including catenanes and knotted rings. Type II topoisomerases break and join 2 DNA strands simultaneously in an ATP-dependent manner.</text>
</comment>
<dbReference type="CDD" id="cd00187">
    <property type="entry name" value="TOP4c"/>
    <property type="match status" value="1"/>
</dbReference>
<feature type="domain" description="Topo IIA-type catalytic" evidence="11">
    <location>
        <begin position="46"/>
        <end position="536"/>
    </location>
</feature>
<comment type="miscellaneous">
    <text evidence="8">Few gyrases are as efficient as E.coli at forming negative supercoils. Not all organisms have 2 type II topoisomerases; in organisms with a single type II topoisomerase this enzyme also has to decatenate newly replicated chromosomes.</text>
</comment>
<dbReference type="InterPro" id="IPR013757">
    <property type="entry name" value="Topo_IIA_A_a_sf"/>
</dbReference>
<dbReference type="Gene3D" id="3.30.1360.40">
    <property type="match status" value="1"/>
</dbReference>
<keyword evidence="4 8" id="KW-0067">ATP-binding</keyword>
<protein>
    <recommendedName>
        <fullName evidence="8">DNA gyrase subunit A</fullName>
        <ecNumber evidence="8">5.6.2.2</ecNumber>
    </recommendedName>
</protein>
<feature type="region of interest" description="Disordered" evidence="10">
    <location>
        <begin position="1"/>
        <end position="20"/>
    </location>
</feature>
<feature type="short sequence motif" description="GyrA-box" evidence="8">
    <location>
        <begin position="563"/>
        <end position="569"/>
    </location>
</feature>
<evidence type="ECO:0000256" key="8">
    <source>
        <dbReference type="HAMAP-Rule" id="MF_01897"/>
    </source>
</evidence>
<evidence type="ECO:0000256" key="1">
    <source>
        <dbReference type="ARBA" id="ARBA00000185"/>
    </source>
</evidence>
<dbReference type="InterPro" id="IPR013760">
    <property type="entry name" value="Topo_IIA-like_dom_sf"/>
</dbReference>
<dbReference type="Gene3D" id="2.120.10.90">
    <property type="entry name" value="DNA gyrase/topoisomerase IV, subunit A, C-terminal"/>
    <property type="match status" value="1"/>
</dbReference>
<dbReference type="AlphaFoldDB" id="A0NQU4"/>
<comment type="similarity">
    <text evidence="2 8">Belongs to the type II topoisomerase GyrA/ParC subunit family.</text>
</comment>
<dbReference type="InterPro" id="IPR013758">
    <property type="entry name" value="Topo_IIA_A/C_ab"/>
</dbReference>
<sequence>MSSLADQDNSTPTDGLPSDIKPVSIVDEMKRSYLDYAMSVIVSRALPDVRDGLKPVHRRILYSMHENGYEWNKPYRKSARVVGDVMGKYHPHGDSAIYDALVRMAQNFSLRLPLIDGQGNFGSVDGDPAAAMRYTECRLEKVAHKLLDDIDKETVDFQENYDNSESEPVVLPAKFPNLLVNGAGGIAVGMATNIPPHNLGEVIDAAIAVMENPAMSLEELMQIVPGPDFPTGGMILGRSGIRSAYETARGSIVMRAKVDVEEVRKDRTALIVTEIPYQVNKSTMIEKIAELVRDKRIEGISDIRDESDRSGMRVVIELKRDAVPDVILNQLYRFSQLQTSFGANIVALNGGKPEQMNLSDMLRAFVSFREEVIQRRTRYLLKKARDRAHILVGLGIAVANIDEVIKLIRGAPDPATARAQLMERNWPAKDVESLILLIDDPRHMVQDDGTYKLSEEQARAILDLRLQRLTAMGRDEIEEELNKIGAEISDYLEILRSRARIQEIVRNEMLEIKQEFATPRRTEIIEGGPDFDEEDLIQREDMVVTVSHGGYIKRVPLATYRAQRRGGKGRSGMATKDEDFVTRLFVANTHTPVLFFSSRGICYKMKVWRLPLGGPTSRGKALINLLPLEQGEQITSILPLPEDEDSWANLDVMFATIRGTIRRNKLSDFVNINRNGKIAMKLEDGDGIVGVDTCSEHDDVMLTTNFGQCIRFPVTDVRVFAGRNSVGVRGIRLADEDRVISMQILHHIDVSAEERAAYLKLSRAMRGEADENGNGADEEGVVAGDLPQERYAQMSAAEQIILTISENGYGKRTSSFEYRVTGRGGKGITAMAVNSRNGGLISSFPVEDSHQIMLVTDGGQLIRCPVDGIRIAGRATQGVIVFKTAADEKVVAVEGISEVDEDDVLEDGLEGEAEGSAEPGVSDAGNDTIDGDETPPEA</sequence>
<evidence type="ECO:0000256" key="5">
    <source>
        <dbReference type="ARBA" id="ARBA00023029"/>
    </source>
</evidence>
<dbReference type="InterPro" id="IPR002205">
    <property type="entry name" value="Topo_IIA_dom_A"/>
</dbReference>
<dbReference type="HAMAP" id="MF_01897">
    <property type="entry name" value="GyrA"/>
    <property type="match status" value="1"/>
</dbReference>
<name>A0NQU4_ROSAI</name>
<dbReference type="GO" id="GO:0034335">
    <property type="term" value="F:DNA negative supercoiling activity"/>
    <property type="evidence" value="ECO:0007669"/>
    <property type="project" value="UniProtKB-ARBA"/>
</dbReference>
<dbReference type="FunFam" id="3.30.1360.40:FF:000002">
    <property type="entry name" value="DNA gyrase subunit A"/>
    <property type="match status" value="1"/>
</dbReference>
<accession>A0NQU4</accession>
<dbReference type="GO" id="GO:0005737">
    <property type="term" value="C:cytoplasm"/>
    <property type="evidence" value="ECO:0007669"/>
    <property type="project" value="UniProtKB-SubCell"/>
</dbReference>
<dbReference type="SUPFAM" id="SSF101904">
    <property type="entry name" value="GyrA/ParC C-terminal domain-like"/>
    <property type="match status" value="1"/>
</dbReference>
<dbReference type="PROSITE" id="PS52040">
    <property type="entry name" value="TOPO_IIA"/>
    <property type="match status" value="1"/>
</dbReference>
<evidence type="ECO:0000256" key="6">
    <source>
        <dbReference type="ARBA" id="ARBA00023125"/>
    </source>
</evidence>
<feature type="compositionally biased region" description="Acidic residues" evidence="10">
    <location>
        <begin position="901"/>
        <end position="915"/>
    </location>
</feature>
<evidence type="ECO:0000256" key="10">
    <source>
        <dbReference type="SAM" id="MobiDB-lite"/>
    </source>
</evidence>
<dbReference type="SUPFAM" id="SSF56719">
    <property type="entry name" value="Type II DNA topoisomerase"/>
    <property type="match status" value="1"/>
</dbReference>
<dbReference type="EC" id="5.6.2.2" evidence="8"/>